<dbReference type="AlphaFoldDB" id="A0A4R1MN74"/>
<feature type="transmembrane region" description="Helical" evidence="7">
    <location>
        <begin position="55"/>
        <end position="75"/>
    </location>
</feature>
<dbReference type="GO" id="GO:0005886">
    <property type="term" value="C:plasma membrane"/>
    <property type="evidence" value="ECO:0007669"/>
    <property type="project" value="UniProtKB-SubCell"/>
</dbReference>
<dbReference type="PANTHER" id="PTHR33362">
    <property type="entry name" value="SIALIC ACID TRAP TRANSPORTER PERMEASE PROTEIN SIAT-RELATED"/>
    <property type="match status" value="1"/>
</dbReference>
<protein>
    <submittedName>
        <fullName evidence="9">Tripartite ATP-independent transporter DctM subunit</fullName>
    </submittedName>
</protein>
<comment type="caution">
    <text evidence="9">The sequence shown here is derived from an EMBL/GenBank/DDBJ whole genome shotgun (WGS) entry which is preliminary data.</text>
</comment>
<feature type="transmembrane region" description="Helical" evidence="7">
    <location>
        <begin position="6"/>
        <end position="34"/>
    </location>
</feature>
<accession>A0A4R1MN74</accession>
<evidence type="ECO:0000313" key="10">
    <source>
        <dbReference type="Proteomes" id="UP000294545"/>
    </source>
</evidence>
<keyword evidence="3" id="KW-0997">Cell inner membrane</keyword>
<evidence type="ECO:0000256" key="1">
    <source>
        <dbReference type="ARBA" id="ARBA00004429"/>
    </source>
</evidence>
<evidence type="ECO:0000259" key="8">
    <source>
        <dbReference type="Pfam" id="PF06808"/>
    </source>
</evidence>
<feature type="domain" description="TRAP C4-dicarboxylate transport system permease DctM subunit" evidence="8">
    <location>
        <begin position="9"/>
        <end position="415"/>
    </location>
</feature>
<evidence type="ECO:0000256" key="7">
    <source>
        <dbReference type="SAM" id="Phobius"/>
    </source>
</evidence>
<evidence type="ECO:0000256" key="6">
    <source>
        <dbReference type="ARBA" id="ARBA00023136"/>
    </source>
</evidence>
<dbReference type="NCBIfam" id="TIGR00786">
    <property type="entry name" value="dctM"/>
    <property type="match status" value="1"/>
</dbReference>
<evidence type="ECO:0000256" key="3">
    <source>
        <dbReference type="ARBA" id="ARBA00022519"/>
    </source>
</evidence>
<feature type="transmembrane region" description="Helical" evidence="7">
    <location>
        <begin position="334"/>
        <end position="352"/>
    </location>
</feature>
<sequence>MDVLVIILFVSFLILLMIGIPVAYSLGIASFIYLTLAGIDLFSIPQKMYEGMDSFVLLCIPGFVLAGNLMNFGGLTEKIVDFGNHVFGHIRGGLGYANVGSSMVFSGISGTAIADTASIGGILIPAMKKSGYDTEYSCAITAASSTIGPIIPPSVPMIIAGTLTGISVGRLFIAGVIPGVLIGLSQFFVNWYMSKKRGYPKGEKKSLKAILKSFLDAFWAILMTGVILFGILGGIFTPTEAAIVAVIYAMVVGLFIYKELKVKMLPKLFVQSARSSASILLLVGFANVFAWILTREQIPQMVANGILSLTTNQILIILLINLLLIFVGMFMETISAIVILFPVLLAVTRTIGMPDIQFAVMAVLNLIIGLVTPPIGVCLFVSAKIGDISLARISRAIVPFLVANIIVLLLVSYIEPITMWLPSILN</sequence>
<dbReference type="RefSeq" id="WP_132282603.1">
    <property type="nucleotide sequence ID" value="NZ_SMGQ01000013.1"/>
</dbReference>
<organism evidence="9 10">
    <name type="scientific">Natranaerovirga hydrolytica</name>
    <dbReference type="NCBI Taxonomy" id="680378"/>
    <lineage>
        <taxon>Bacteria</taxon>
        <taxon>Bacillati</taxon>
        <taxon>Bacillota</taxon>
        <taxon>Clostridia</taxon>
        <taxon>Lachnospirales</taxon>
        <taxon>Natranaerovirgaceae</taxon>
        <taxon>Natranaerovirga</taxon>
    </lineage>
</organism>
<keyword evidence="5 7" id="KW-1133">Transmembrane helix</keyword>
<name>A0A4R1MN74_9FIRM</name>
<dbReference type="PIRSF" id="PIRSF006066">
    <property type="entry name" value="HI0050"/>
    <property type="match status" value="1"/>
</dbReference>
<dbReference type="Pfam" id="PF06808">
    <property type="entry name" value="DctM"/>
    <property type="match status" value="1"/>
</dbReference>
<feature type="transmembrane region" description="Helical" evidence="7">
    <location>
        <begin position="171"/>
        <end position="193"/>
    </location>
</feature>
<feature type="transmembrane region" description="Helical" evidence="7">
    <location>
        <begin position="358"/>
        <end position="381"/>
    </location>
</feature>
<feature type="transmembrane region" description="Helical" evidence="7">
    <location>
        <begin position="103"/>
        <end position="124"/>
    </location>
</feature>
<evidence type="ECO:0000256" key="4">
    <source>
        <dbReference type="ARBA" id="ARBA00022692"/>
    </source>
</evidence>
<dbReference type="Proteomes" id="UP000294545">
    <property type="component" value="Unassembled WGS sequence"/>
</dbReference>
<dbReference type="PANTHER" id="PTHR33362:SF3">
    <property type="entry name" value="SIALIC ACID TRAP TRANSPORTER PERMEASE PROTEIN SIAT"/>
    <property type="match status" value="1"/>
</dbReference>
<feature type="transmembrane region" description="Helical" evidence="7">
    <location>
        <begin position="277"/>
        <end position="294"/>
    </location>
</feature>
<feature type="transmembrane region" description="Helical" evidence="7">
    <location>
        <begin position="136"/>
        <end position="159"/>
    </location>
</feature>
<keyword evidence="2" id="KW-1003">Cell membrane</keyword>
<feature type="transmembrane region" description="Helical" evidence="7">
    <location>
        <begin position="241"/>
        <end position="257"/>
    </location>
</feature>
<keyword evidence="6 7" id="KW-0472">Membrane</keyword>
<dbReference type="GO" id="GO:0022857">
    <property type="term" value="F:transmembrane transporter activity"/>
    <property type="evidence" value="ECO:0007669"/>
    <property type="project" value="TreeGrafter"/>
</dbReference>
<gene>
    <name evidence="9" type="ORF">EDC19_1899</name>
</gene>
<evidence type="ECO:0000313" key="9">
    <source>
        <dbReference type="EMBL" id="TCK92744.1"/>
    </source>
</evidence>
<proteinExistence type="predicted"/>
<evidence type="ECO:0000256" key="2">
    <source>
        <dbReference type="ARBA" id="ARBA00022475"/>
    </source>
</evidence>
<feature type="transmembrane region" description="Helical" evidence="7">
    <location>
        <begin position="214"/>
        <end position="235"/>
    </location>
</feature>
<reference evidence="9 10" key="1">
    <citation type="submission" date="2019-03" db="EMBL/GenBank/DDBJ databases">
        <title>Genomic Encyclopedia of Type Strains, Phase IV (KMG-IV): sequencing the most valuable type-strain genomes for metagenomic binning, comparative biology and taxonomic classification.</title>
        <authorList>
            <person name="Goeker M."/>
        </authorList>
    </citation>
    <scope>NUCLEOTIDE SEQUENCE [LARGE SCALE GENOMIC DNA]</scope>
    <source>
        <strain evidence="9 10">DSM 24176</strain>
    </source>
</reference>
<feature type="transmembrane region" description="Helical" evidence="7">
    <location>
        <begin position="393"/>
        <end position="414"/>
    </location>
</feature>
<dbReference type="EMBL" id="SMGQ01000013">
    <property type="protein sequence ID" value="TCK92744.1"/>
    <property type="molecule type" value="Genomic_DNA"/>
</dbReference>
<feature type="transmembrane region" description="Helical" evidence="7">
    <location>
        <begin position="306"/>
        <end position="327"/>
    </location>
</feature>
<dbReference type="InterPro" id="IPR004681">
    <property type="entry name" value="TRAP_DctM"/>
</dbReference>
<evidence type="ECO:0000256" key="5">
    <source>
        <dbReference type="ARBA" id="ARBA00022989"/>
    </source>
</evidence>
<keyword evidence="4 7" id="KW-0812">Transmembrane</keyword>
<dbReference type="OrthoDB" id="9777699at2"/>
<dbReference type="InterPro" id="IPR010656">
    <property type="entry name" value="DctM"/>
</dbReference>
<comment type="subcellular location">
    <subcellularLocation>
        <location evidence="1">Cell inner membrane</location>
        <topology evidence="1">Multi-pass membrane protein</topology>
    </subcellularLocation>
</comment>
<keyword evidence="10" id="KW-1185">Reference proteome</keyword>